<gene>
    <name evidence="8" type="ORF">B0T18DRAFT_449317</name>
</gene>
<organism evidence="8 9">
    <name type="scientific">Schizothecium vesticola</name>
    <dbReference type="NCBI Taxonomy" id="314040"/>
    <lineage>
        <taxon>Eukaryota</taxon>
        <taxon>Fungi</taxon>
        <taxon>Dikarya</taxon>
        <taxon>Ascomycota</taxon>
        <taxon>Pezizomycotina</taxon>
        <taxon>Sordariomycetes</taxon>
        <taxon>Sordariomycetidae</taxon>
        <taxon>Sordariales</taxon>
        <taxon>Schizotheciaceae</taxon>
        <taxon>Schizothecium</taxon>
    </lineage>
</organism>
<dbReference type="InterPro" id="IPR008721">
    <property type="entry name" value="ORC6_cyclin_first"/>
</dbReference>
<comment type="similarity">
    <text evidence="2">Belongs to the ORC6 family.</text>
</comment>
<dbReference type="AlphaFoldDB" id="A0AA40JZI0"/>
<evidence type="ECO:0000256" key="3">
    <source>
        <dbReference type="ARBA" id="ARBA00022705"/>
    </source>
</evidence>
<evidence type="ECO:0000256" key="2">
    <source>
        <dbReference type="ARBA" id="ARBA00010840"/>
    </source>
</evidence>
<protein>
    <submittedName>
        <fullName evidence="8">Origin recognition complex subunit 6-domain-containing protein</fullName>
    </submittedName>
</protein>
<evidence type="ECO:0000259" key="7">
    <source>
        <dbReference type="Pfam" id="PF05460"/>
    </source>
</evidence>
<dbReference type="Pfam" id="PF05460">
    <property type="entry name" value="ORC6"/>
    <property type="match status" value="1"/>
</dbReference>
<evidence type="ECO:0000313" key="9">
    <source>
        <dbReference type="Proteomes" id="UP001172155"/>
    </source>
</evidence>
<dbReference type="GO" id="GO:0006260">
    <property type="term" value="P:DNA replication"/>
    <property type="evidence" value="ECO:0007669"/>
    <property type="project" value="UniProtKB-KW"/>
</dbReference>
<feature type="domain" description="ORC6 first cyclin-like" evidence="7">
    <location>
        <begin position="10"/>
        <end position="93"/>
    </location>
</feature>
<dbReference type="Proteomes" id="UP001172155">
    <property type="component" value="Unassembled WGS sequence"/>
</dbReference>
<feature type="compositionally biased region" description="Low complexity" evidence="6">
    <location>
        <begin position="94"/>
        <end position="126"/>
    </location>
</feature>
<dbReference type="GO" id="GO:0005664">
    <property type="term" value="C:nuclear origin of replication recognition complex"/>
    <property type="evidence" value="ECO:0007669"/>
    <property type="project" value="InterPro"/>
</dbReference>
<sequence length="372" mass="40945">MNRSLEQALLSLLPTHNAELPQPLIELASSLLAQSRNRASTLKAEEEISRPYACAHIACDRLKVQLNLPPIEPRPPIPPRIYKRLYNHLDHILPSATSTPSRTRTPSAKLRETTTTPSASPLASKSRLNPSPPKSRLPTAPTTPSKSTTTTPFGKPRPTTTNPASDPLPPWIRPTLRHLCMTLGPPLPIGPIVISGVESIVTHASDPWVSTHLAPLLGALYLYVWRAVTSPSEDMPAAEYVRFRRAVAGALKRARSEVTSMPESGWEGWEEVKVGDLDAAALRVSRRGWLEMGWAAGVGDLVAVEERRAAEREEGVAGERQTTVRRADTMFQERYDFLGEGKREEYEGWKEGVLRRIGELEGGEGEAMEVDG</sequence>
<dbReference type="GO" id="GO:0003677">
    <property type="term" value="F:DNA binding"/>
    <property type="evidence" value="ECO:0007669"/>
    <property type="project" value="UniProtKB-KW"/>
</dbReference>
<proteinExistence type="inferred from homology"/>
<evidence type="ECO:0000256" key="4">
    <source>
        <dbReference type="ARBA" id="ARBA00023125"/>
    </source>
</evidence>
<name>A0AA40JZI0_9PEZI</name>
<evidence type="ECO:0000313" key="8">
    <source>
        <dbReference type="EMBL" id="KAK0740775.1"/>
    </source>
</evidence>
<evidence type="ECO:0000256" key="6">
    <source>
        <dbReference type="SAM" id="MobiDB-lite"/>
    </source>
</evidence>
<comment type="caution">
    <text evidence="8">The sequence shown here is derived from an EMBL/GenBank/DDBJ whole genome shotgun (WGS) entry which is preliminary data.</text>
</comment>
<feature type="region of interest" description="Disordered" evidence="6">
    <location>
        <begin position="93"/>
        <end position="170"/>
    </location>
</feature>
<feature type="compositionally biased region" description="Low complexity" evidence="6">
    <location>
        <begin position="138"/>
        <end position="152"/>
    </location>
</feature>
<keyword evidence="5" id="KW-0539">Nucleus</keyword>
<comment type="subcellular location">
    <subcellularLocation>
        <location evidence="1">Nucleus</location>
    </subcellularLocation>
</comment>
<dbReference type="EMBL" id="JAUKUD010000006">
    <property type="protein sequence ID" value="KAK0740775.1"/>
    <property type="molecule type" value="Genomic_DNA"/>
</dbReference>
<keyword evidence="4" id="KW-0238">DNA-binding</keyword>
<evidence type="ECO:0000256" key="5">
    <source>
        <dbReference type="ARBA" id="ARBA00023242"/>
    </source>
</evidence>
<reference evidence="8" key="1">
    <citation type="submission" date="2023-06" db="EMBL/GenBank/DDBJ databases">
        <title>Genome-scale phylogeny and comparative genomics of the fungal order Sordariales.</title>
        <authorList>
            <consortium name="Lawrence Berkeley National Laboratory"/>
            <person name="Hensen N."/>
            <person name="Bonometti L."/>
            <person name="Westerberg I."/>
            <person name="Brannstrom I.O."/>
            <person name="Guillou S."/>
            <person name="Cros-Aarteil S."/>
            <person name="Calhoun S."/>
            <person name="Haridas S."/>
            <person name="Kuo A."/>
            <person name="Mondo S."/>
            <person name="Pangilinan J."/>
            <person name="Riley R."/>
            <person name="LaButti K."/>
            <person name="Andreopoulos B."/>
            <person name="Lipzen A."/>
            <person name="Chen C."/>
            <person name="Yanf M."/>
            <person name="Daum C."/>
            <person name="Ng V."/>
            <person name="Clum A."/>
            <person name="Steindorff A."/>
            <person name="Ohm R."/>
            <person name="Martin F."/>
            <person name="Silar P."/>
            <person name="Natvig D."/>
            <person name="Lalanne C."/>
            <person name="Gautier V."/>
            <person name="Ament-velasquez S.L."/>
            <person name="Kruys A."/>
            <person name="Hutchinson M.I."/>
            <person name="Powell A.J."/>
            <person name="Barry K."/>
            <person name="Miller A.N."/>
            <person name="Grigoriev I.V."/>
            <person name="Debuchy R."/>
            <person name="Gladieux P."/>
            <person name="Thoren M.H."/>
            <person name="Johannesson H."/>
        </authorList>
    </citation>
    <scope>NUCLEOTIDE SEQUENCE</scope>
    <source>
        <strain evidence="8">SMH3187-1</strain>
    </source>
</reference>
<keyword evidence="3" id="KW-0235">DNA replication</keyword>
<evidence type="ECO:0000256" key="1">
    <source>
        <dbReference type="ARBA" id="ARBA00004123"/>
    </source>
</evidence>
<keyword evidence="9" id="KW-1185">Reference proteome</keyword>
<accession>A0AA40JZI0</accession>